<keyword evidence="2" id="KW-1185">Reference proteome</keyword>
<evidence type="ECO:0000313" key="2">
    <source>
        <dbReference type="Proteomes" id="UP001559025"/>
    </source>
</evidence>
<protein>
    <submittedName>
        <fullName evidence="1">Uncharacterized protein</fullName>
    </submittedName>
</protein>
<proteinExistence type="predicted"/>
<reference evidence="1 2" key="1">
    <citation type="submission" date="2024-01" db="EMBL/GenBank/DDBJ databases">
        <title>New evidence supports the origin of RcGTA from prophage.</title>
        <authorList>
            <person name="Xu Y."/>
            <person name="Liu B."/>
            <person name="Chen F."/>
        </authorList>
    </citation>
    <scope>NUCLEOTIDE SEQUENCE [LARGE SCALE GENOMIC DNA]</scope>
    <source>
        <strain evidence="1 2">CBW1107-2</strain>
    </source>
</reference>
<dbReference type="RefSeq" id="WP_368803442.1">
    <property type="nucleotide sequence ID" value="NZ_JAZHFV010000004.1"/>
</dbReference>
<evidence type="ECO:0000313" key="1">
    <source>
        <dbReference type="EMBL" id="MEX4008442.1"/>
    </source>
</evidence>
<sequence>MPAVAERGKGVSVNARAAVVQLRALLLADAAIDVDHARRLVEAAASRLSDPASAQELVETFLCMLQTNPADYGNMHDVKDPTGEALALLSAIEAGMNWRRQ</sequence>
<name>A0ABV3WUT6_9HYPH</name>
<organism evidence="1 2">
    <name type="scientific">Neoaquamicrobium sediminum</name>
    <dbReference type="NCBI Taxonomy" id="1849104"/>
    <lineage>
        <taxon>Bacteria</taxon>
        <taxon>Pseudomonadati</taxon>
        <taxon>Pseudomonadota</taxon>
        <taxon>Alphaproteobacteria</taxon>
        <taxon>Hyphomicrobiales</taxon>
        <taxon>Phyllobacteriaceae</taxon>
        <taxon>Neoaquamicrobium</taxon>
    </lineage>
</organism>
<dbReference type="EMBL" id="JAZHFV010000004">
    <property type="protein sequence ID" value="MEX4008442.1"/>
    <property type="molecule type" value="Genomic_DNA"/>
</dbReference>
<gene>
    <name evidence="1" type="ORF">V1479_14100</name>
</gene>
<comment type="caution">
    <text evidence="1">The sequence shown here is derived from an EMBL/GenBank/DDBJ whole genome shotgun (WGS) entry which is preliminary data.</text>
</comment>
<dbReference type="Proteomes" id="UP001559025">
    <property type="component" value="Unassembled WGS sequence"/>
</dbReference>
<accession>A0ABV3WUT6</accession>